<comment type="caution">
    <text evidence="1">The sequence shown here is derived from an EMBL/GenBank/DDBJ whole genome shotgun (WGS) entry which is preliminary data.</text>
</comment>
<reference evidence="1" key="3">
    <citation type="submission" date="2016-06" db="EMBL/GenBank/DDBJ databases">
        <authorList>
            <person name="Kjaerup R.B."/>
            <person name="Dalgaard T.S."/>
            <person name="Juul-Madsen H.R."/>
        </authorList>
    </citation>
    <scope>NUCLEOTIDE SEQUENCE</scope>
    <source>
        <strain evidence="1">R7ANS::ICEMlSym2042</strain>
    </source>
</reference>
<evidence type="ECO:0000313" key="1">
    <source>
        <dbReference type="EMBL" id="OBP82042.1"/>
    </source>
</evidence>
<gene>
    <name evidence="2" type="ORF">A8145_25435</name>
    <name evidence="1" type="ORF">BAE39_00105</name>
</gene>
<dbReference type="Proteomes" id="UP000093748">
    <property type="component" value="Unassembled WGS sequence"/>
</dbReference>
<evidence type="ECO:0000313" key="4">
    <source>
        <dbReference type="Proteomes" id="UP000093748"/>
    </source>
</evidence>
<dbReference type="EMBL" id="LZTJ01000001">
    <property type="protein sequence ID" value="OBP82042.1"/>
    <property type="molecule type" value="Genomic_DNA"/>
</dbReference>
<evidence type="ECO:0000313" key="2">
    <source>
        <dbReference type="EMBL" id="OBQ59009.1"/>
    </source>
</evidence>
<organism evidence="1 4">
    <name type="scientific">Rhizobium loti</name>
    <name type="common">Mesorhizobium loti</name>
    <dbReference type="NCBI Taxonomy" id="381"/>
    <lineage>
        <taxon>Bacteria</taxon>
        <taxon>Pseudomonadati</taxon>
        <taxon>Pseudomonadota</taxon>
        <taxon>Alphaproteobacteria</taxon>
        <taxon>Hyphomicrobiales</taxon>
        <taxon>Phyllobacteriaceae</taxon>
        <taxon>Mesorhizobium</taxon>
    </lineage>
</organism>
<dbReference type="Proteomes" id="UP000093737">
    <property type="component" value="Unassembled WGS sequence"/>
</dbReference>
<protein>
    <submittedName>
        <fullName evidence="1">Uncharacterized protein</fullName>
    </submittedName>
</protein>
<evidence type="ECO:0000313" key="3">
    <source>
        <dbReference type="Proteomes" id="UP000093737"/>
    </source>
</evidence>
<accession>A0A1A5PUT0</accession>
<dbReference type="EMBL" id="LYTK01000023">
    <property type="protein sequence ID" value="OBQ59009.1"/>
    <property type="molecule type" value="Genomic_DNA"/>
</dbReference>
<reference evidence="4" key="2">
    <citation type="submission" date="2016-06" db="EMBL/GenBank/DDBJ databases">
        <title>NZP2037 Pacbio-Illumina hybrid assembly.</title>
        <authorList>
            <person name="Ramsay J.P."/>
        </authorList>
    </citation>
    <scope>NUCLEOTIDE SEQUENCE [LARGE SCALE GENOMIC DNA]</scope>
    <source>
        <strain evidence="4">R7ANS::ICEMlSym2042</strain>
    </source>
</reference>
<reference evidence="2 3" key="1">
    <citation type="submission" date="2016-05" db="EMBL/GenBank/DDBJ databases">
        <authorList>
            <person name="Ramsay J.P."/>
        </authorList>
    </citation>
    <scope>NUCLEOTIDE SEQUENCE [LARGE SCALE GENOMIC DNA]</scope>
    <source>
        <strain evidence="2 3">NZP2042</strain>
    </source>
</reference>
<proteinExistence type="predicted"/>
<name>A0A1A5PUT0_RHILI</name>
<dbReference type="AlphaFoldDB" id="A0A1A5PUT0"/>
<sequence>MANDPYEGSFMRLYAKIFAAAGALLAAWPVMANNAVVGEPVSYNPDFSFVGGGLIIDIEANELVRQEIFLAGSVECLASRQLWRLDLVSCRWTSQRPV</sequence>
<dbReference type="RefSeq" id="WP_065005699.1">
    <property type="nucleotide sequence ID" value="NZ_CP033334.1"/>
</dbReference>